<gene>
    <name evidence="2" type="ORF">PXEA_LOCUS9428</name>
</gene>
<comment type="caution">
    <text evidence="2">The sequence shown here is derived from an EMBL/GenBank/DDBJ whole genome shotgun (WGS) entry which is preliminary data.</text>
</comment>
<evidence type="ECO:0000313" key="2">
    <source>
        <dbReference type="EMBL" id="VEL15988.1"/>
    </source>
</evidence>
<keyword evidence="3" id="KW-1185">Reference proteome</keyword>
<organism evidence="2 3">
    <name type="scientific">Protopolystoma xenopodis</name>
    <dbReference type="NCBI Taxonomy" id="117903"/>
    <lineage>
        <taxon>Eukaryota</taxon>
        <taxon>Metazoa</taxon>
        <taxon>Spiralia</taxon>
        <taxon>Lophotrochozoa</taxon>
        <taxon>Platyhelminthes</taxon>
        <taxon>Monogenea</taxon>
        <taxon>Polyopisthocotylea</taxon>
        <taxon>Polystomatidea</taxon>
        <taxon>Polystomatidae</taxon>
        <taxon>Protopolystoma</taxon>
    </lineage>
</organism>
<feature type="compositionally biased region" description="Basic and acidic residues" evidence="1">
    <location>
        <begin position="18"/>
        <end position="45"/>
    </location>
</feature>
<sequence length="80" mass="9169">MTERRRQRNPDGTIVEAQIDRVNGKEKGRFHKRQPDGKDDTHEYEAEYPYGGSAVKQSPLQIEGPDGAESGGRRWWQRGT</sequence>
<dbReference type="Proteomes" id="UP000784294">
    <property type="component" value="Unassembled WGS sequence"/>
</dbReference>
<evidence type="ECO:0000313" key="3">
    <source>
        <dbReference type="Proteomes" id="UP000784294"/>
    </source>
</evidence>
<evidence type="ECO:0000256" key="1">
    <source>
        <dbReference type="SAM" id="MobiDB-lite"/>
    </source>
</evidence>
<dbReference type="AlphaFoldDB" id="A0A3S5B8E4"/>
<proteinExistence type="predicted"/>
<accession>A0A3S5B8E4</accession>
<feature type="region of interest" description="Disordered" evidence="1">
    <location>
        <begin position="1"/>
        <end position="80"/>
    </location>
</feature>
<dbReference type="EMBL" id="CAAALY010026684">
    <property type="protein sequence ID" value="VEL15988.1"/>
    <property type="molecule type" value="Genomic_DNA"/>
</dbReference>
<reference evidence="2" key="1">
    <citation type="submission" date="2018-11" db="EMBL/GenBank/DDBJ databases">
        <authorList>
            <consortium name="Pathogen Informatics"/>
        </authorList>
    </citation>
    <scope>NUCLEOTIDE SEQUENCE</scope>
</reference>
<name>A0A3S5B8E4_9PLAT</name>
<protein>
    <submittedName>
        <fullName evidence="2">Uncharacterized protein</fullName>
    </submittedName>
</protein>